<keyword evidence="3" id="KW-1185">Reference proteome</keyword>
<sequence length="162" mass="17892">MAEQNEILTETAVSEEASSIERCLTFESGGLTLFLSTNYVTEIINDCSITRLPLVPAHVQGILNLRGQILPVVDIRLSMGKPALEYTSKTCIIVLNVEEIPIGIVVDSVRQVVDIDLKNVRPIPIKRRQKLLDGMVTMDDGSVIMSFDCYALAGKQDLRAEM</sequence>
<dbReference type="InterPro" id="IPR039315">
    <property type="entry name" value="CheW"/>
</dbReference>
<evidence type="ECO:0000313" key="3">
    <source>
        <dbReference type="Proteomes" id="UP001600894"/>
    </source>
</evidence>
<reference evidence="2 3" key="1">
    <citation type="submission" date="2024-04" db="EMBL/GenBank/DDBJ databases">
        <title>Defined microbial consortia suppress multidrug-resistant proinflammatory Enterobacteriaceae via ecological control.</title>
        <authorList>
            <person name="Furuichi M."/>
            <person name="Kawaguchi T."/>
            <person name="Pust M."/>
            <person name="Yasuma K."/>
            <person name="Plichta D."/>
            <person name="Hasegawa N."/>
            <person name="Ohya T."/>
            <person name="Bhattarai S."/>
            <person name="Sasajima S."/>
            <person name="Aoto Y."/>
            <person name="Tuganbaev T."/>
            <person name="Yaginuma M."/>
            <person name="Ueda M."/>
            <person name="Okahashi N."/>
            <person name="Amafuji K."/>
            <person name="Kiridooshi Y."/>
            <person name="Sugita K."/>
            <person name="Strazar M."/>
            <person name="Skelly A."/>
            <person name="Suda W."/>
            <person name="Hattori M."/>
            <person name="Nakamoto N."/>
            <person name="Caballero S."/>
            <person name="Norman J."/>
            <person name="Olle B."/>
            <person name="Tanoue T."/>
            <person name="Arita M."/>
            <person name="Bucci V."/>
            <person name="Atarashi K."/>
            <person name="Xavier R."/>
            <person name="Honda K."/>
        </authorList>
    </citation>
    <scope>NUCLEOTIDE SEQUENCE [LARGE SCALE GENOMIC DNA]</scope>
    <source>
        <strain evidence="3">f13</strain>
    </source>
</reference>
<dbReference type="SMART" id="SM00260">
    <property type="entry name" value="CheW"/>
    <property type="match status" value="1"/>
</dbReference>
<dbReference type="InterPro" id="IPR036061">
    <property type="entry name" value="CheW-like_dom_sf"/>
</dbReference>
<accession>A0ABQ0AX10</accession>
<dbReference type="Pfam" id="PF01584">
    <property type="entry name" value="CheW"/>
    <property type="match status" value="1"/>
</dbReference>
<gene>
    <name evidence="2" type="ORF">F130042H8_16350</name>
</gene>
<dbReference type="PANTHER" id="PTHR22617:SF23">
    <property type="entry name" value="CHEMOTAXIS PROTEIN CHEW"/>
    <property type="match status" value="1"/>
</dbReference>
<dbReference type="PANTHER" id="PTHR22617">
    <property type="entry name" value="CHEMOTAXIS SENSOR HISTIDINE KINASE-RELATED"/>
    <property type="match status" value="1"/>
</dbReference>
<dbReference type="EMBL" id="BAABXL010000001">
    <property type="protein sequence ID" value="GAA6268575.1"/>
    <property type="molecule type" value="Genomic_DNA"/>
</dbReference>
<dbReference type="SUPFAM" id="SSF50341">
    <property type="entry name" value="CheW-like"/>
    <property type="match status" value="1"/>
</dbReference>
<proteinExistence type="predicted"/>
<dbReference type="Proteomes" id="UP001600894">
    <property type="component" value="Unassembled WGS sequence"/>
</dbReference>
<name>A0ABQ0AX10_9FIRM</name>
<dbReference type="InterPro" id="IPR002545">
    <property type="entry name" value="CheW-lke_dom"/>
</dbReference>
<evidence type="ECO:0000259" key="1">
    <source>
        <dbReference type="PROSITE" id="PS50851"/>
    </source>
</evidence>
<organism evidence="2 3">
    <name type="scientific">Enterocloster alcoholdehydrogenati</name>
    <dbReference type="NCBI Taxonomy" id="2547410"/>
    <lineage>
        <taxon>Bacteria</taxon>
        <taxon>Bacillati</taxon>
        <taxon>Bacillota</taxon>
        <taxon>Clostridia</taxon>
        <taxon>Lachnospirales</taxon>
        <taxon>Lachnospiraceae</taxon>
        <taxon>Enterocloster</taxon>
    </lineage>
</organism>
<feature type="domain" description="CheW-like" evidence="1">
    <location>
        <begin position="20"/>
        <end position="158"/>
    </location>
</feature>
<dbReference type="Gene3D" id="2.30.30.40">
    <property type="entry name" value="SH3 Domains"/>
    <property type="match status" value="1"/>
</dbReference>
<dbReference type="PROSITE" id="PS50851">
    <property type="entry name" value="CHEW"/>
    <property type="match status" value="1"/>
</dbReference>
<dbReference type="Gene3D" id="2.40.50.180">
    <property type="entry name" value="CheA-289, Domain 4"/>
    <property type="match status" value="1"/>
</dbReference>
<dbReference type="RefSeq" id="WP_176253513.1">
    <property type="nucleotide sequence ID" value="NZ_BAABXL010000001.1"/>
</dbReference>
<comment type="caution">
    <text evidence="2">The sequence shown here is derived from an EMBL/GenBank/DDBJ whole genome shotgun (WGS) entry which is preliminary data.</text>
</comment>
<evidence type="ECO:0000313" key="2">
    <source>
        <dbReference type="EMBL" id="GAA6268575.1"/>
    </source>
</evidence>
<protein>
    <submittedName>
        <fullName evidence="2">Chemotaxis protein CheW</fullName>
    </submittedName>
</protein>